<dbReference type="PANTHER" id="PTHR46696">
    <property type="entry name" value="P450, PUTATIVE (EUROFUNG)-RELATED"/>
    <property type="match status" value="1"/>
</dbReference>
<dbReference type="InterPro" id="IPR001128">
    <property type="entry name" value="Cyt_P450"/>
</dbReference>
<keyword evidence="2" id="KW-0560">Oxidoreductase</keyword>
<comment type="caution">
    <text evidence="4">The sequence shown here is derived from an EMBL/GenBank/DDBJ whole genome shotgun (WGS) entry which is preliminary data.</text>
</comment>
<dbReference type="PANTHER" id="PTHR46696:SF6">
    <property type="entry name" value="P450, PUTATIVE (EUROFUNG)-RELATED"/>
    <property type="match status" value="1"/>
</dbReference>
<proteinExistence type="inferred from homology"/>
<dbReference type="Pfam" id="PF00067">
    <property type="entry name" value="p450"/>
    <property type="match status" value="1"/>
</dbReference>
<sequence>MDSTTGARSAPETDFDHHDTSLSRDEVLDVYTSLREQCPVTHSSAHGGYFNVTRYEGVRAVTTSPDRFSSADGVLIPSTPLPPIPPLEFEGAEHEAWQKIMQAPLVPAEVRKHQPLLDDVVRTEIDGFAREGKADLWSDFADAIPALVIGRLIGLSPSSAPRMRALAMGVLNSLGSGNEEQASEEFFDFTSAELASRREDPRDDYLTQLATGSFGGRTLSDAEVGGILVAFFIGGHHSTAASIVGLLHHILTVEGLREAVTTDPSTLPKAIEESLRLTTPLPHFARKVLQDTEIEGVPIPAGGKVLLNYLAANRDPRRFEDPEKFDLDRRRNQHLAFGYGTHMCIGRHLARAELATAATQLLHRLPDIEIDGDVRFTGLIGGNIMQIASLPVRFTPEHSDS</sequence>
<dbReference type="Proteomes" id="UP001501624">
    <property type="component" value="Unassembled WGS sequence"/>
</dbReference>
<reference evidence="5" key="1">
    <citation type="journal article" date="2019" name="Int. J. Syst. Evol. Microbiol.">
        <title>The Global Catalogue of Microorganisms (GCM) 10K type strain sequencing project: providing services to taxonomists for standard genome sequencing and annotation.</title>
        <authorList>
            <consortium name="The Broad Institute Genomics Platform"/>
            <consortium name="The Broad Institute Genome Sequencing Center for Infectious Disease"/>
            <person name="Wu L."/>
            <person name="Ma J."/>
        </authorList>
    </citation>
    <scope>NUCLEOTIDE SEQUENCE [LARGE SCALE GENOMIC DNA]</scope>
    <source>
        <strain evidence="5">JCM 17017</strain>
    </source>
</reference>
<keyword evidence="2" id="KW-0479">Metal-binding</keyword>
<dbReference type="InterPro" id="IPR017972">
    <property type="entry name" value="Cyt_P450_CS"/>
</dbReference>
<keyword evidence="2" id="KW-0349">Heme</keyword>
<dbReference type="InterPro" id="IPR036396">
    <property type="entry name" value="Cyt_P450_sf"/>
</dbReference>
<dbReference type="Gene3D" id="1.10.630.10">
    <property type="entry name" value="Cytochrome P450"/>
    <property type="match status" value="1"/>
</dbReference>
<organism evidence="4 5">
    <name type="scientific">Amycolatopsis tucumanensis</name>
    <dbReference type="NCBI Taxonomy" id="401106"/>
    <lineage>
        <taxon>Bacteria</taxon>
        <taxon>Bacillati</taxon>
        <taxon>Actinomycetota</taxon>
        <taxon>Actinomycetes</taxon>
        <taxon>Pseudonocardiales</taxon>
        <taxon>Pseudonocardiaceae</taxon>
        <taxon>Amycolatopsis</taxon>
    </lineage>
</organism>
<evidence type="ECO:0000256" key="3">
    <source>
        <dbReference type="SAM" id="MobiDB-lite"/>
    </source>
</evidence>
<evidence type="ECO:0000313" key="4">
    <source>
        <dbReference type="EMBL" id="GAA3827117.1"/>
    </source>
</evidence>
<dbReference type="RefSeq" id="WP_237337041.1">
    <property type="nucleotide sequence ID" value="NZ_BAABCM010000007.1"/>
</dbReference>
<keyword evidence="5" id="KW-1185">Reference proteome</keyword>
<protein>
    <submittedName>
        <fullName evidence="4">Cytochrome P450</fullName>
    </submittedName>
</protein>
<name>A0ABP7IUA2_9PSEU</name>
<gene>
    <name evidence="4" type="ORF">GCM10022380_52190</name>
</gene>
<evidence type="ECO:0000313" key="5">
    <source>
        <dbReference type="Proteomes" id="UP001501624"/>
    </source>
</evidence>
<dbReference type="PRINTS" id="PR00359">
    <property type="entry name" value="BP450"/>
</dbReference>
<accession>A0ABP7IUA2</accession>
<evidence type="ECO:0000256" key="1">
    <source>
        <dbReference type="ARBA" id="ARBA00010617"/>
    </source>
</evidence>
<dbReference type="PROSITE" id="PS00086">
    <property type="entry name" value="CYTOCHROME_P450"/>
    <property type="match status" value="1"/>
</dbReference>
<dbReference type="EMBL" id="BAABCM010000007">
    <property type="protein sequence ID" value="GAA3827117.1"/>
    <property type="molecule type" value="Genomic_DNA"/>
</dbReference>
<feature type="region of interest" description="Disordered" evidence="3">
    <location>
        <begin position="1"/>
        <end position="21"/>
    </location>
</feature>
<keyword evidence="2" id="KW-0408">Iron</keyword>
<keyword evidence="2" id="KW-0503">Monooxygenase</keyword>
<dbReference type="InterPro" id="IPR002397">
    <property type="entry name" value="Cyt_P450_B"/>
</dbReference>
<dbReference type="SUPFAM" id="SSF48264">
    <property type="entry name" value="Cytochrome P450"/>
    <property type="match status" value="1"/>
</dbReference>
<evidence type="ECO:0000256" key="2">
    <source>
        <dbReference type="RuleBase" id="RU000461"/>
    </source>
</evidence>
<comment type="similarity">
    <text evidence="1 2">Belongs to the cytochrome P450 family.</text>
</comment>